<gene>
    <name evidence="2" type="ORF">NG653_02345</name>
</gene>
<dbReference type="PANTHER" id="PTHR42839">
    <property type="entry name" value="ISOCHORISMATE SYNTHASE ENTC"/>
    <property type="match status" value="1"/>
</dbReference>
<dbReference type="EMBL" id="JAMXIB010000001">
    <property type="protein sequence ID" value="MCO5723680.1"/>
    <property type="molecule type" value="Genomic_DNA"/>
</dbReference>
<dbReference type="RefSeq" id="WP_252740050.1">
    <property type="nucleotide sequence ID" value="NZ_JAMXIB010000001.1"/>
</dbReference>
<organism evidence="2 3">
    <name type="scientific">Robiginitalea marina</name>
    <dbReference type="NCBI Taxonomy" id="2954105"/>
    <lineage>
        <taxon>Bacteria</taxon>
        <taxon>Pseudomonadati</taxon>
        <taxon>Bacteroidota</taxon>
        <taxon>Flavobacteriia</taxon>
        <taxon>Flavobacteriales</taxon>
        <taxon>Flavobacteriaceae</taxon>
        <taxon>Robiginitalea</taxon>
    </lineage>
</organism>
<evidence type="ECO:0000259" key="1">
    <source>
        <dbReference type="Pfam" id="PF00425"/>
    </source>
</evidence>
<dbReference type="Gene3D" id="3.60.120.10">
    <property type="entry name" value="Anthranilate synthase"/>
    <property type="match status" value="1"/>
</dbReference>
<dbReference type="Proteomes" id="UP001206312">
    <property type="component" value="Unassembled WGS sequence"/>
</dbReference>
<dbReference type="Pfam" id="PF00425">
    <property type="entry name" value="Chorismate_bind"/>
    <property type="match status" value="1"/>
</dbReference>
<name>A0ABT1AVT7_9FLAO</name>
<evidence type="ECO:0000313" key="2">
    <source>
        <dbReference type="EMBL" id="MCO5723680.1"/>
    </source>
</evidence>
<evidence type="ECO:0000313" key="3">
    <source>
        <dbReference type="Proteomes" id="UP001206312"/>
    </source>
</evidence>
<dbReference type="SUPFAM" id="SSF56322">
    <property type="entry name" value="ADC synthase"/>
    <property type="match status" value="1"/>
</dbReference>
<comment type="caution">
    <text evidence="2">The sequence shown here is derived from an EMBL/GenBank/DDBJ whole genome shotgun (WGS) entry which is preliminary data.</text>
</comment>
<dbReference type="InterPro" id="IPR005801">
    <property type="entry name" value="ADC_synthase"/>
</dbReference>
<dbReference type="InterPro" id="IPR015890">
    <property type="entry name" value="Chorismate_C"/>
</dbReference>
<protein>
    <submittedName>
        <fullName evidence="2">Chorismate-binding protein</fullName>
    </submittedName>
</protein>
<sequence length="359" mass="40077">MPSPKNKKSGKFLQIAADQLSEDLPFVLYKKPGASKVMAVLQDDPALIPALEDNSPGFLMVPFHREEARPVMLRADRQYQTSFQGVRLHKVPARAIRNAVAREIHQELVARAVTALKNGSLEKVVVARRFSVEAPEDLLSAYFELLRWYPDAFGYFWHHPEIGTWMGASPELLLRYDSGVAETIALAGTRPADPDEALPRWTGKERHEQQLVTDFIVSKMTALGIQPQTGQVRNVRAGSLWHLGTSIRAGTGLSGALRLLADLHPSPAVCGLPREAAYDFIRKNENFNREYYCGFLGEVGLEQADTFEFFVNLRCLQFRNGKAFLYVGGGITPDSDPEAEWEETQQKSTTMLSMLKNSG</sequence>
<keyword evidence="3" id="KW-1185">Reference proteome</keyword>
<dbReference type="PANTHER" id="PTHR42839:SF2">
    <property type="entry name" value="ISOCHORISMATE SYNTHASE ENTC"/>
    <property type="match status" value="1"/>
</dbReference>
<reference evidence="2 3" key="1">
    <citation type="submission" date="2022-06" db="EMBL/GenBank/DDBJ databases">
        <authorList>
            <person name="Xuan X."/>
        </authorList>
    </citation>
    <scope>NUCLEOTIDE SEQUENCE [LARGE SCALE GENOMIC DNA]</scope>
    <source>
        <strain evidence="2 3">2V75</strain>
    </source>
</reference>
<proteinExistence type="predicted"/>
<accession>A0ABT1AVT7</accession>
<feature type="domain" description="Chorismate-utilising enzyme C-terminal" evidence="1">
    <location>
        <begin position="102"/>
        <end position="347"/>
    </location>
</feature>